<evidence type="ECO:0000313" key="4">
    <source>
        <dbReference type="Proteomes" id="UP000515861"/>
    </source>
</evidence>
<comment type="subcellular location">
    <subcellularLocation>
        <location evidence="1">Secreted</location>
    </subcellularLocation>
</comment>
<proteinExistence type="predicted"/>
<gene>
    <name evidence="3" type="ORF">H8M03_00635</name>
</gene>
<protein>
    <submittedName>
        <fullName evidence="3">Calcium-binding protein</fullName>
    </submittedName>
</protein>
<reference evidence="3 4" key="1">
    <citation type="submission" date="2020-08" db="EMBL/GenBank/DDBJ databases">
        <title>Sphingomonas sp. sand1-3 16S ribosomal RNA gene Genome sequencing and assembly.</title>
        <authorList>
            <person name="Kang M."/>
        </authorList>
    </citation>
    <scope>NUCLEOTIDE SEQUENCE [LARGE SCALE GENOMIC DNA]</scope>
    <source>
        <strain evidence="4">sand1-3</strain>
    </source>
</reference>
<evidence type="ECO:0000256" key="2">
    <source>
        <dbReference type="ARBA" id="ARBA00022525"/>
    </source>
</evidence>
<dbReference type="RefSeq" id="WP_187479867.1">
    <property type="nucleotide sequence ID" value="NZ_CP060697.1"/>
</dbReference>
<dbReference type="PRINTS" id="PR00313">
    <property type="entry name" value="CABNDNGRPT"/>
</dbReference>
<dbReference type="SUPFAM" id="SSF51120">
    <property type="entry name" value="beta-Roll"/>
    <property type="match status" value="3"/>
</dbReference>
<dbReference type="InterPro" id="IPR011049">
    <property type="entry name" value="Serralysin-like_metalloprot_C"/>
</dbReference>
<dbReference type="Proteomes" id="UP000515861">
    <property type="component" value="Chromosome"/>
</dbReference>
<dbReference type="PROSITE" id="PS00330">
    <property type="entry name" value="HEMOLYSIN_CALCIUM"/>
    <property type="match status" value="3"/>
</dbReference>
<dbReference type="AlphaFoldDB" id="A0A7G9L2R3"/>
<dbReference type="GO" id="GO:0005576">
    <property type="term" value="C:extracellular region"/>
    <property type="evidence" value="ECO:0007669"/>
    <property type="project" value="UniProtKB-SubCell"/>
</dbReference>
<dbReference type="KEGG" id="ssau:H8M03_00635"/>
<organism evidence="3 4">
    <name type="scientific">Sphingomonas sabuli</name>
    <dbReference type="NCBI Taxonomy" id="2764186"/>
    <lineage>
        <taxon>Bacteria</taxon>
        <taxon>Pseudomonadati</taxon>
        <taxon>Pseudomonadota</taxon>
        <taxon>Alphaproteobacteria</taxon>
        <taxon>Sphingomonadales</taxon>
        <taxon>Sphingomonadaceae</taxon>
        <taxon>Sphingomonas</taxon>
    </lineage>
</organism>
<dbReference type="Pfam" id="PF00353">
    <property type="entry name" value="HemolysinCabind"/>
    <property type="match status" value="5"/>
</dbReference>
<sequence>MATLNFYFGMDMRFFEDSGTVFHDSISGGMLTTATDTLYQIDEGTAGRDSFYGTGLSAPSQNMPFSGTVNRWAYSYDDGMGGLSIGWDFYDFSTDAMTFSNHVLNDQVGVLFSDYVMNGADEVNGSGFDDYLLGYGGNDILNGNDGNDTLDGGTGADDMLGGSGDDTYLLDDDSDVVTEFFDAGNDTVQLRFEPFVGFYILGENVENVRNLSGAAVHLAGNDLDNQLVGSGNGGEELYGADGDDYLNGGAGGNDSMYGGAGDDIFIVDSATDFVSDNRDSFGTRGDGIDEVRSSVTFSLQGSDRFDIENLTLTGTAAINGFGNAIVNTLTGNAAANLLNGGAGADIMRGGGGDDIYYADNGGDRAIETSAAGGTDTVRSSASFTLGNFVENLQLTGAEIVNGIGNGLDNRISGNNQVNVLSGNAGADVLNGNGGNDALYGGNGDDTIDGGTGHDWIEGGVGRDLMTGGAGADIFAFNSGEFGGLSAGACDRIVDFSRAQGDQIRLNTIDANSANGATSNEAFTFIGSDGFHGVAGELRYIQNNGATYVMGDTNGDGAADFMLRLEGTHNLVAGDFLL</sequence>
<dbReference type="InterPro" id="IPR001343">
    <property type="entry name" value="Hemolysn_Ca-bd"/>
</dbReference>
<dbReference type="PANTHER" id="PTHR38340">
    <property type="entry name" value="S-LAYER PROTEIN"/>
    <property type="match status" value="1"/>
</dbReference>
<name>A0A7G9L2R3_9SPHN</name>
<dbReference type="InterPro" id="IPR050557">
    <property type="entry name" value="RTX_toxin/Mannuronan_C5-epim"/>
</dbReference>
<evidence type="ECO:0000313" key="3">
    <source>
        <dbReference type="EMBL" id="QNM82912.1"/>
    </source>
</evidence>
<keyword evidence="4" id="KW-1185">Reference proteome</keyword>
<dbReference type="PANTHER" id="PTHR38340:SF1">
    <property type="entry name" value="S-LAYER PROTEIN"/>
    <property type="match status" value="1"/>
</dbReference>
<dbReference type="Gene3D" id="2.150.10.10">
    <property type="entry name" value="Serralysin-like metalloprotease, C-terminal"/>
    <property type="match status" value="3"/>
</dbReference>
<keyword evidence="2" id="KW-0964">Secreted</keyword>
<accession>A0A7G9L2R3</accession>
<dbReference type="EMBL" id="CP060697">
    <property type="protein sequence ID" value="QNM82912.1"/>
    <property type="molecule type" value="Genomic_DNA"/>
</dbReference>
<dbReference type="GO" id="GO:0005509">
    <property type="term" value="F:calcium ion binding"/>
    <property type="evidence" value="ECO:0007669"/>
    <property type="project" value="InterPro"/>
</dbReference>
<dbReference type="InterPro" id="IPR018511">
    <property type="entry name" value="Hemolysin-typ_Ca-bd_CS"/>
</dbReference>
<evidence type="ECO:0000256" key="1">
    <source>
        <dbReference type="ARBA" id="ARBA00004613"/>
    </source>
</evidence>